<dbReference type="Pfam" id="PF03796">
    <property type="entry name" value="DnaB_C"/>
    <property type="match status" value="1"/>
</dbReference>
<proteinExistence type="inferred from homology"/>
<organism evidence="14 15">
    <name type="scientific">Halobacillus salinus</name>
    <dbReference type="NCBI Taxonomy" id="192814"/>
    <lineage>
        <taxon>Bacteria</taxon>
        <taxon>Bacillati</taxon>
        <taxon>Bacillota</taxon>
        <taxon>Bacilli</taxon>
        <taxon>Bacillales</taxon>
        <taxon>Bacillaceae</taxon>
        <taxon>Halobacillus</taxon>
    </lineage>
</organism>
<name>A0A4Z0H499_9BACI</name>
<keyword evidence="8 12" id="KW-0238">DNA-binding</keyword>
<evidence type="ECO:0000256" key="6">
    <source>
        <dbReference type="ARBA" id="ARBA00022806"/>
    </source>
</evidence>
<dbReference type="PANTHER" id="PTHR30153:SF2">
    <property type="entry name" value="REPLICATIVE DNA HELICASE"/>
    <property type="match status" value="1"/>
</dbReference>
<keyword evidence="5 12" id="KW-0378">Hydrolase</keyword>
<evidence type="ECO:0000259" key="13">
    <source>
        <dbReference type="PROSITE" id="PS51199"/>
    </source>
</evidence>
<dbReference type="InterPro" id="IPR007693">
    <property type="entry name" value="DNA_helicase_DnaB-like_N"/>
</dbReference>
<dbReference type="InterPro" id="IPR007694">
    <property type="entry name" value="DNA_helicase_DnaB-like_C"/>
</dbReference>
<sequence>MINNREAEQAMLGAILLEGHLIKDLSLQPTHFFDRSHQTIYEAMKTVSDNNGAVDIVAVATELGSEVGVVGGISYLTDLADSVPSTETIKHYQRMIFDAYRNRVTREHTMRYSESPTDQSLDELIKVLTDVRGIGVETTEKSTYEYLTEIANDMLSPTEAADKGCPVGFRDFDNMTGGGPQNGDLFIVAARPSMGKTAFALNIASGHCKNGGSADIFSLEMGTKQLLHRMISAEGNIDAQKWRTMFFSNEDYDKAINAIGEMTKWDFDIHEKATTVSDMRAIIRRSVIEKGRNNHLVVIDYLQLMSVLGKYERRDLEVGSITRELKLLARELDIPIILVSQLSRGVEQRQDKRPMMSDLRESGNIEQDADVISFLYRDDYYNPESESQNIVEVILKKQRNGPIGNVELAFIKEYGKFVDLDYRYSDQEVPSTCHNMKNENSSMANG</sequence>
<evidence type="ECO:0000256" key="8">
    <source>
        <dbReference type="ARBA" id="ARBA00023125"/>
    </source>
</evidence>
<evidence type="ECO:0000256" key="2">
    <source>
        <dbReference type="ARBA" id="ARBA00022515"/>
    </source>
</evidence>
<comment type="similarity">
    <text evidence="1 12">Belongs to the helicase family. DnaB subfamily.</text>
</comment>
<dbReference type="Gene3D" id="1.10.860.10">
    <property type="entry name" value="DNAb Helicase, Chain A"/>
    <property type="match status" value="1"/>
</dbReference>
<dbReference type="PROSITE" id="PS51199">
    <property type="entry name" value="SF4_HELICASE"/>
    <property type="match status" value="1"/>
</dbReference>
<dbReference type="GO" id="GO:1990077">
    <property type="term" value="C:primosome complex"/>
    <property type="evidence" value="ECO:0007669"/>
    <property type="project" value="UniProtKB-UniRule"/>
</dbReference>
<dbReference type="Pfam" id="PF00772">
    <property type="entry name" value="DnaB"/>
    <property type="match status" value="1"/>
</dbReference>
<dbReference type="AlphaFoldDB" id="A0A4Z0H499"/>
<evidence type="ECO:0000256" key="3">
    <source>
        <dbReference type="ARBA" id="ARBA00022705"/>
    </source>
</evidence>
<evidence type="ECO:0000313" key="15">
    <source>
        <dbReference type="Proteomes" id="UP000297982"/>
    </source>
</evidence>
<keyword evidence="2 12" id="KW-0639">Primosome</keyword>
<dbReference type="GO" id="GO:0043139">
    <property type="term" value="F:5'-3' DNA helicase activity"/>
    <property type="evidence" value="ECO:0007669"/>
    <property type="project" value="UniProtKB-EC"/>
</dbReference>
<dbReference type="InterPro" id="IPR007692">
    <property type="entry name" value="DNA_helicase_DnaB"/>
</dbReference>
<evidence type="ECO:0000256" key="1">
    <source>
        <dbReference type="ARBA" id="ARBA00008428"/>
    </source>
</evidence>
<dbReference type="CDD" id="cd00984">
    <property type="entry name" value="DnaB_C"/>
    <property type="match status" value="1"/>
</dbReference>
<dbReference type="Gene3D" id="3.40.50.300">
    <property type="entry name" value="P-loop containing nucleotide triphosphate hydrolases"/>
    <property type="match status" value="1"/>
</dbReference>
<dbReference type="PANTHER" id="PTHR30153">
    <property type="entry name" value="REPLICATIVE DNA HELICASE DNAB"/>
    <property type="match status" value="1"/>
</dbReference>
<evidence type="ECO:0000313" key="14">
    <source>
        <dbReference type="EMBL" id="TGB04707.1"/>
    </source>
</evidence>
<dbReference type="GO" id="GO:0005524">
    <property type="term" value="F:ATP binding"/>
    <property type="evidence" value="ECO:0007669"/>
    <property type="project" value="UniProtKB-UniRule"/>
</dbReference>
<dbReference type="EC" id="5.6.2.3" evidence="11 12"/>
<gene>
    <name evidence="14" type="primary">dnaB</name>
    <name evidence="14" type="ORF">E4663_06875</name>
</gene>
<keyword evidence="3 12" id="KW-0235">DNA replication</keyword>
<dbReference type="GO" id="GO:0005829">
    <property type="term" value="C:cytosol"/>
    <property type="evidence" value="ECO:0007669"/>
    <property type="project" value="TreeGrafter"/>
</dbReference>
<feature type="domain" description="SF4 helicase" evidence="13">
    <location>
        <begin position="158"/>
        <end position="424"/>
    </location>
</feature>
<dbReference type="SUPFAM" id="SSF52540">
    <property type="entry name" value="P-loop containing nucleoside triphosphate hydrolases"/>
    <property type="match status" value="1"/>
</dbReference>
<keyword evidence="6 12" id="KW-0347">Helicase</keyword>
<dbReference type="GO" id="GO:0016887">
    <property type="term" value="F:ATP hydrolysis activity"/>
    <property type="evidence" value="ECO:0007669"/>
    <property type="project" value="RHEA"/>
</dbReference>
<keyword evidence="15" id="KW-1185">Reference proteome</keyword>
<evidence type="ECO:0000256" key="10">
    <source>
        <dbReference type="ARBA" id="ARBA00048954"/>
    </source>
</evidence>
<evidence type="ECO:0000256" key="5">
    <source>
        <dbReference type="ARBA" id="ARBA00022801"/>
    </source>
</evidence>
<evidence type="ECO:0000256" key="4">
    <source>
        <dbReference type="ARBA" id="ARBA00022741"/>
    </source>
</evidence>
<comment type="function">
    <text evidence="12">The main replicative DNA helicase, it participates in initiation and elongation during chromosome replication. Travels ahead of the DNA replisome, separating dsDNA into templates for DNA synthesis. A processive ATP-dependent 5'-3' DNA helicase it has DNA-dependent ATPase activity.</text>
</comment>
<accession>A0A4Z0H499</accession>
<keyword evidence="9" id="KW-0413">Isomerase</keyword>
<comment type="caution">
    <text evidence="14">The sequence shown here is derived from an EMBL/GenBank/DDBJ whole genome shotgun (WGS) entry which is preliminary data.</text>
</comment>
<dbReference type="GO" id="GO:0006269">
    <property type="term" value="P:DNA replication, synthesis of primer"/>
    <property type="evidence" value="ECO:0007669"/>
    <property type="project" value="UniProtKB-UniRule"/>
</dbReference>
<keyword evidence="4 12" id="KW-0547">Nucleotide-binding</keyword>
<dbReference type="RefSeq" id="WP_135327063.1">
    <property type="nucleotide sequence ID" value="NZ_SRJC01000001.1"/>
</dbReference>
<dbReference type="InterPro" id="IPR036185">
    <property type="entry name" value="DNA_heli_DnaB-like_N_sf"/>
</dbReference>
<protein>
    <recommendedName>
        <fullName evidence="11 12">Replicative DNA helicase</fullName>
        <ecNumber evidence="11 12">5.6.2.3</ecNumber>
    </recommendedName>
</protein>
<dbReference type="Proteomes" id="UP000297982">
    <property type="component" value="Unassembled WGS sequence"/>
</dbReference>
<dbReference type="InterPro" id="IPR016136">
    <property type="entry name" value="DNA_helicase_N/primase_C"/>
</dbReference>
<evidence type="ECO:0000256" key="11">
    <source>
        <dbReference type="NCBIfam" id="TIGR00665"/>
    </source>
</evidence>
<evidence type="ECO:0000256" key="12">
    <source>
        <dbReference type="RuleBase" id="RU362085"/>
    </source>
</evidence>
<comment type="catalytic activity">
    <reaction evidence="10 12">
        <text>ATP + H2O = ADP + phosphate + H(+)</text>
        <dbReference type="Rhea" id="RHEA:13065"/>
        <dbReference type="ChEBI" id="CHEBI:15377"/>
        <dbReference type="ChEBI" id="CHEBI:15378"/>
        <dbReference type="ChEBI" id="CHEBI:30616"/>
        <dbReference type="ChEBI" id="CHEBI:43474"/>
        <dbReference type="ChEBI" id="CHEBI:456216"/>
        <dbReference type="EC" id="5.6.2.3"/>
    </reaction>
</comment>
<dbReference type="EMBL" id="SRJC01000001">
    <property type="protein sequence ID" value="TGB04707.1"/>
    <property type="molecule type" value="Genomic_DNA"/>
</dbReference>
<dbReference type="SUPFAM" id="SSF48024">
    <property type="entry name" value="N-terminal domain of DnaB helicase"/>
    <property type="match status" value="1"/>
</dbReference>
<keyword evidence="7 12" id="KW-0067">ATP-binding</keyword>
<evidence type="ECO:0000256" key="9">
    <source>
        <dbReference type="ARBA" id="ARBA00023235"/>
    </source>
</evidence>
<dbReference type="InterPro" id="IPR027417">
    <property type="entry name" value="P-loop_NTPase"/>
</dbReference>
<dbReference type="GO" id="GO:0003677">
    <property type="term" value="F:DNA binding"/>
    <property type="evidence" value="ECO:0007669"/>
    <property type="project" value="UniProtKB-UniRule"/>
</dbReference>
<evidence type="ECO:0000256" key="7">
    <source>
        <dbReference type="ARBA" id="ARBA00022840"/>
    </source>
</evidence>
<dbReference type="NCBIfam" id="TIGR00665">
    <property type="entry name" value="DnaB"/>
    <property type="match status" value="1"/>
</dbReference>
<reference evidence="14 15" key="1">
    <citation type="journal article" date="2003" name="Int. J. Syst. Evol. Microbiol.">
        <title>Halobacillus salinus sp. nov., isolated from a salt lake on the coast of the East Sea in Korea.</title>
        <authorList>
            <person name="Yoon J.H."/>
            <person name="Kang K.H."/>
            <person name="Park Y.H."/>
        </authorList>
    </citation>
    <scope>NUCLEOTIDE SEQUENCE [LARGE SCALE GENOMIC DNA]</scope>
    <source>
        <strain evidence="14 15">HSL-3</strain>
    </source>
</reference>